<dbReference type="KEGG" id="tum:CBW65_05270"/>
<keyword evidence="1" id="KW-1133">Transmembrane helix</keyword>
<evidence type="ECO:0000313" key="2">
    <source>
        <dbReference type="EMBL" id="ARU60551.1"/>
    </source>
</evidence>
<reference evidence="3" key="1">
    <citation type="submission" date="2017-05" db="EMBL/GenBank/DDBJ databases">
        <authorList>
            <person name="Sung H."/>
        </authorList>
    </citation>
    <scope>NUCLEOTIDE SEQUENCE [LARGE SCALE GENOMIC DNA]</scope>
    <source>
        <strain evidence="3">AR23208</strain>
    </source>
</reference>
<dbReference type="EMBL" id="CP021434">
    <property type="protein sequence ID" value="ARU60551.1"/>
    <property type="molecule type" value="Genomic_DNA"/>
</dbReference>
<keyword evidence="1" id="KW-0812">Transmembrane</keyword>
<keyword evidence="1" id="KW-0472">Membrane</keyword>
<dbReference type="RefSeq" id="WP_087455943.1">
    <property type="nucleotide sequence ID" value="NZ_CP021434.1"/>
</dbReference>
<accession>A0A1Y0IJ59</accession>
<keyword evidence="3" id="KW-1185">Reference proteome</keyword>
<dbReference type="OrthoDB" id="2382378at2"/>
<gene>
    <name evidence="2" type="ORF">CBW65_05270</name>
</gene>
<evidence type="ECO:0000256" key="1">
    <source>
        <dbReference type="SAM" id="Phobius"/>
    </source>
</evidence>
<name>A0A1Y0IJ59_9BACL</name>
<sequence>MPSYKKWMLLFIFLGFLFALFITFGRDYVEQAPLIGWGGAVVCYGIAYGIVRSQRGRKR</sequence>
<proteinExistence type="predicted"/>
<dbReference type="Proteomes" id="UP000195437">
    <property type="component" value="Chromosome"/>
</dbReference>
<dbReference type="AlphaFoldDB" id="A0A1Y0IJ59"/>
<organism evidence="2 3">
    <name type="scientific">Tumebacillus avium</name>
    <dbReference type="NCBI Taxonomy" id="1903704"/>
    <lineage>
        <taxon>Bacteria</taxon>
        <taxon>Bacillati</taxon>
        <taxon>Bacillota</taxon>
        <taxon>Bacilli</taxon>
        <taxon>Bacillales</taxon>
        <taxon>Alicyclobacillaceae</taxon>
        <taxon>Tumebacillus</taxon>
    </lineage>
</organism>
<evidence type="ECO:0000313" key="3">
    <source>
        <dbReference type="Proteomes" id="UP000195437"/>
    </source>
</evidence>
<feature type="transmembrane region" description="Helical" evidence="1">
    <location>
        <begin position="35"/>
        <end position="51"/>
    </location>
</feature>
<protein>
    <submittedName>
        <fullName evidence="2">Uncharacterized protein</fullName>
    </submittedName>
</protein>